<keyword evidence="2" id="KW-0547">Nucleotide-binding</keyword>
<evidence type="ECO:0000256" key="4">
    <source>
        <dbReference type="ARBA" id="ARBA00022840"/>
    </source>
</evidence>
<organism evidence="8 9">
    <name type="scientific">Sphaeroforma arctica JP610</name>
    <dbReference type="NCBI Taxonomy" id="667725"/>
    <lineage>
        <taxon>Eukaryota</taxon>
        <taxon>Ichthyosporea</taxon>
        <taxon>Ichthyophonida</taxon>
        <taxon>Sphaeroforma</taxon>
    </lineage>
</organism>
<keyword evidence="6" id="KW-0131">Cell cycle</keyword>
<dbReference type="OrthoDB" id="10265971at2759"/>
<evidence type="ECO:0000256" key="7">
    <source>
        <dbReference type="SAM" id="MobiDB-lite"/>
    </source>
</evidence>
<evidence type="ECO:0000313" key="9">
    <source>
        <dbReference type="Proteomes" id="UP000054560"/>
    </source>
</evidence>
<dbReference type="InterPro" id="IPR004582">
    <property type="entry name" value="Checkpoint_prot_Rad17_Rad24"/>
</dbReference>
<dbReference type="Gene3D" id="1.10.8.60">
    <property type="match status" value="1"/>
</dbReference>
<accession>A0A0L0FDT4</accession>
<dbReference type="GO" id="GO:0000077">
    <property type="term" value="P:DNA damage checkpoint signaling"/>
    <property type="evidence" value="ECO:0007669"/>
    <property type="project" value="TreeGrafter"/>
</dbReference>
<feature type="compositionally biased region" description="Basic residues" evidence="7">
    <location>
        <begin position="132"/>
        <end position="141"/>
    </location>
</feature>
<dbReference type="GeneID" id="25913728"/>
<keyword evidence="3" id="KW-0227">DNA damage</keyword>
<dbReference type="PANTHER" id="PTHR12172">
    <property type="entry name" value="CELL CYCLE CHECKPOINT PROTEIN RAD17"/>
    <property type="match status" value="1"/>
</dbReference>
<proteinExistence type="predicted"/>
<dbReference type="RefSeq" id="XP_014148125.1">
    <property type="nucleotide sequence ID" value="XM_014292650.1"/>
</dbReference>
<dbReference type="eggNOG" id="KOG1970">
    <property type="taxonomic scope" value="Eukaryota"/>
</dbReference>
<dbReference type="STRING" id="667725.A0A0L0FDT4"/>
<dbReference type="EMBL" id="KQ244633">
    <property type="protein sequence ID" value="KNC74223.1"/>
    <property type="molecule type" value="Genomic_DNA"/>
</dbReference>
<evidence type="ECO:0000256" key="3">
    <source>
        <dbReference type="ARBA" id="ARBA00022763"/>
    </source>
</evidence>
<evidence type="ECO:0000313" key="8">
    <source>
        <dbReference type="EMBL" id="KNC74223.1"/>
    </source>
</evidence>
<sequence>MERKGRDNGYTRVLDEFHDIMRQYVSAAIGAPVVFIVSEASAGSGGGSAVHRLFPPDTFAPPACSQIQFNAVNMTLMKRVLALICKHEKLDLDKSTVEKWAEAGGGDIRNAVSMLQFGTVVSKTRGDASKVSAKRGAKKIRGKADKDEHSNNEQFDPTSAGVCGKDDTIFLLHAAGKVLHNKRTILVKHSAEYKKFDKRLPKQNQRFDLKYDPEELVQKVRTSGLKFRLLLHENCVPFFNDMDSMVEASEYQSDADILDHWQHPLQQELATLVSVRGLSYSRPGTDAKGPGWMPLHGTKW</sequence>
<evidence type="ECO:0000256" key="5">
    <source>
        <dbReference type="ARBA" id="ARBA00023242"/>
    </source>
</evidence>
<protein>
    <submittedName>
        <fullName evidence="8">Uncharacterized protein</fullName>
    </submittedName>
</protein>
<dbReference type="AlphaFoldDB" id="A0A0L0FDT4"/>
<evidence type="ECO:0000256" key="2">
    <source>
        <dbReference type="ARBA" id="ARBA00022741"/>
    </source>
</evidence>
<gene>
    <name evidence="8" type="ORF">SARC_13224</name>
</gene>
<keyword evidence="4" id="KW-0067">ATP-binding</keyword>
<dbReference type="PANTHER" id="PTHR12172:SF0">
    <property type="entry name" value="CELL CYCLE CHECKPOINT PROTEIN RAD17"/>
    <property type="match status" value="1"/>
</dbReference>
<feature type="compositionally biased region" description="Basic and acidic residues" evidence="7">
    <location>
        <begin position="142"/>
        <end position="151"/>
    </location>
</feature>
<name>A0A0L0FDT4_9EUKA</name>
<dbReference type="GO" id="GO:0003689">
    <property type="term" value="F:DNA clamp loader activity"/>
    <property type="evidence" value="ECO:0007669"/>
    <property type="project" value="TreeGrafter"/>
</dbReference>
<dbReference type="GO" id="GO:0033314">
    <property type="term" value="P:mitotic DNA replication checkpoint signaling"/>
    <property type="evidence" value="ECO:0007669"/>
    <property type="project" value="TreeGrafter"/>
</dbReference>
<evidence type="ECO:0000256" key="6">
    <source>
        <dbReference type="ARBA" id="ARBA00023306"/>
    </source>
</evidence>
<keyword evidence="9" id="KW-1185">Reference proteome</keyword>
<feature type="region of interest" description="Disordered" evidence="7">
    <location>
        <begin position="131"/>
        <end position="158"/>
    </location>
</feature>
<comment type="subcellular location">
    <subcellularLocation>
        <location evidence="1">Nucleus</location>
    </subcellularLocation>
</comment>
<dbReference type="Proteomes" id="UP000054560">
    <property type="component" value="Unassembled WGS sequence"/>
</dbReference>
<reference evidence="8 9" key="1">
    <citation type="submission" date="2011-02" db="EMBL/GenBank/DDBJ databases">
        <title>The Genome Sequence of Sphaeroforma arctica JP610.</title>
        <authorList>
            <consortium name="The Broad Institute Genome Sequencing Platform"/>
            <person name="Russ C."/>
            <person name="Cuomo C."/>
            <person name="Young S.K."/>
            <person name="Zeng Q."/>
            <person name="Gargeya S."/>
            <person name="Alvarado L."/>
            <person name="Berlin A."/>
            <person name="Chapman S.B."/>
            <person name="Chen Z."/>
            <person name="Freedman E."/>
            <person name="Gellesch M."/>
            <person name="Goldberg J."/>
            <person name="Griggs A."/>
            <person name="Gujja S."/>
            <person name="Heilman E."/>
            <person name="Heiman D."/>
            <person name="Howarth C."/>
            <person name="Mehta T."/>
            <person name="Neiman D."/>
            <person name="Pearson M."/>
            <person name="Roberts A."/>
            <person name="Saif S."/>
            <person name="Shea T."/>
            <person name="Shenoy N."/>
            <person name="Sisk P."/>
            <person name="Stolte C."/>
            <person name="Sykes S."/>
            <person name="White J."/>
            <person name="Yandava C."/>
            <person name="Burger G."/>
            <person name="Gray M.W."/>
            <person name="Holland P.W.H."/>
            <person name="King N."/>
            <person name="Lang F.B.F."/>
            <person name="Roger A.J."/>
            <person name="Ruiz-Trillo I."/>
            <person name="Haas B."/>
            <person name="Nusbaum C."/>
            <person name="Birren B."/>
        </authorList>
    </citation>
    <scope>NUCLEOTIDE SEQUENCE [LARGE SCALE GENOMIC DNA]</scope>
    <source>
        <strain evidence="8 9">JP610</strain>
    </source>
</reference>
<evidence type="ECO:0000256" key="1">
    <source>
        <dbReference type="ARBA" id="ARBA00004123"/>
    </source>
</evidence>
<dbReference type="GO" id="GO:0006281">
    <property type="term" value="P:DNA repair"/>
    <property type="evidence" value="ECO:0007669"/>
    <property type="project" value="InterPro"/>
</dbReference>
<dbReference type="GO" id="GO:0005524">
    <property type="term" value="F:ATP binding"/>
    <property type="evidence" value="ECO:0007669"/>
    <property type="project" value="UniProtKB-KW"/>
</dbReference>
<keyword evidence="5" id="KW-0539">Nucleus</keyword>
<dbReference type="GO" id="GO:0003682">
    <property type="term" value="F:chromatin binding"/>
    <property type="evidence" value="ECO:0007669"/>
    <property type="project" value="TreeGrafter"/>
</dbReference>
<dbReference type="GO" id="GO:0005634">
    <property type="term" value="C:nucleus"/>
    <property type="evidence" value="ECO:0007669"/>
    <property type="project" value="UniProtKB-SubCell"/>
</dbReference>